<dbReference type="Gene3D" id="3.90.1150.10">
    <property type="entry name" value="Aspartate Aminotransferase, domain 1"/>
    <property type="match status" value="1"/>
</dbReference>
<dbReference type="InterPro" id="IPR015424">
    <property type="entry name" value="PyrdxlP-dep_Trfase"/>
</dbReference>
<dbReference type="CDD" id="cd00616">
    <property type="entry name" value="AHBA_syn"/>
    <property type="match status" value="1"/>
</dbReference>
<dbReference type="OrthoDB" id="9768668at2"/>
<dbReference type="PIRSF" id="PIRSF000390">
    <property type="entry name" value="PLP_StrS"/>
    <property type="match status" value="1"/>
</dbReference>
<dbReference type="Pfam" id="PF01041">
    <property type="entry name" value="DegT_DnrJ_EryC1"/>
    <property type="match status" value="1"/>
</dbReference>
<dbReference type="SUPFAM" id="SSF53383">
    <property type="entry name" value="PLP-dependent transferases"/>
    <property type="match status" value="1"/>
</dbReference>
<evidence type="ECO:0000256" key="2">
    <source>
        <dbReference type="ARBA" id="ARBA00037999"/>
    </source>
</evidence>
<evidence type="ECO:0000256" key="3">
    <source>
        <dbReference type="PIRSR" id="PIRSR000390-1"/>
    </source>
</evidence>
<name>A0A1P8N189_9RHOB</name>
<reference evidence="6 7" key="1">
    <citation type="submission" date="2017-01" db="EMBL/GenBank/DDBJ databases">
        <title>Complete genome of Tateyamaria omphalii DOK1-4 isolated from seawater in Dokdo.</title>
        <authorList>
            <person name="Kim J.H."/>
            <person name="Chi W.-J."/>
        </authorList>
    </citation>
    <scope>NUCLEOTIDE SEQUENCE [LARGE SCALE GENOMIC DNA]</scope>
    <source>
        <strain evidence="6 7">DOK1-4</strain>
        <plasmid evidence="6 7">pDOK1-4-1</plasmid>
    </source>
</reference>
<proteinExistence type="inferred from homology"/>
<dbReference type="RefSeq" id="WP_076630475.1">
    <property type="nucleotide sequence ID" value="NZ_CP019313.1"/>
</dbReference>
<gene>
    <name evidence="6" type="ORF">BWR18_19370</name>
</gene>
<keyword evidence="6" id="KW-0032">Aminotransferase</keyword>
<geneLocation type="plasmid" evidence="6 7">
    <name>pDOK1-4-1</name>
</geneLocation>
<dbReference type="InterPro" id="IPR015422">
    <property type="entry name" value="PyrdxlP-dep_Trfase_small"/>
</dbReference>
<feature type="active site" description="Proton acceptor" evidence="3">
    <location>
        <position position="184"/>
    </location>
</feature>
<keyword evidence="1 4" id="KW-0663">Pyridoxal phosphate</keyword>
<dbReference type="GO" id="GO:0008483">
    <property type="term" value="F:transaminase activity"/>
    <property type="evidence" value="ECO:0007669"/>
    <property type="project" value="UniProtKB-KW"/>
</dbReference>
<evidence type="ECO:0000256" key="4">
    <source>
        <dbReference type="PIRSR" id="PIRSR000390-2"/>
    </source>
</evidence>
<evidence type="ECO:0000313" key="7">
    <source>
        <dbReference type="Proteomes" id="UP000186336"/>
    </source>
</evidence>
<protein>
    <submittedName>
        <fullName evidence="6">Aminotransferase</fullName>
    </submittedName>
</protein>
<dbReference type="KEGG" id="tom:BWR18_19370"/>
<dbReference type="AlphaFoldDB" id="A0A1P8N189"/>
<dbReference type="PANTHER" id="PTHR30244:SF9">
    <property type="entry name" value="PROTEIN RV3402C"/>
    <property type="match status" value="1"/>
</dbReference>
<dbReference type="PANTHER" id="PTHR30244">
    <property type="entry name" value="TRANSAMINASE"/>
    <property type="match status" value="1"/>
</dbReference>
<evidence type="ECO:0000313" key="6">
    <source>
        <dbReference type="EMBL" id="APX14028.1"/>
    </source>
</evidence>
<dbReference type="InterPro" id="IPR000653">
    <property type="entry name" value="DegT/StrS_aminotransferase"/>
</dbReference>
<evidence type="ECO:0000256" key="5">
    <source>
        <dbReference type="RuleBase" id="RU004508"/>
    </source>
</evidence>
<sequence>MSQDIYVTRPHLPPLEEFQGLLNKIWESGHLTNSGPYHQQLEQALCDYLKVPYISLFNNGTIALVTALRALGIKGEVITTPFSFVATSHAILWTECTPVFVDVDPVSLNLDPAQVNSAITKDTAAILPVHCYGHPADVDAIDAIGAEHGIPVVYDAAHAFGVECHCGSVLTHGDLSVLSFHATKVFNTFEGGAVVCKTPEMKRYVDQLKNFGHEGETVVIETGINGKMSEINAAMGLLQLNHIDAAIAQRAEIDRQYRERLADLPGIHCVEDSGQIRANYAYFPIRVGPEFPISRDALYHYMKERGVHPRRYFYPLIPEFPMYSALPTADKTLLPHAARAADEILCLPIYPGLDQASLTRIIALLHDAAASGT</sequence>
<dbReference type="GO" id="GO:0030170">
    <property type="term" value="F:pyridoxal phosphate binding"/>
    <property type="evidence" value="ECO:0007669"/>
    <property type="project" value="TreeGrafter"/>
</dbReference>
<keyword evidence="6" id="KW-0808">Transferase</keyword>
<dbReference type="GO" id="GO:0000271">
    <property type="term" value="P:polysaccharide biosynthetic process"/>
    <property type="evidence" value="ECO:0007669"/>
    <property type="project" value="TreeGrafter"/>
</dbReference>
<evidence type="ECO:0000256" key="1">
    <source>
        <dbReference type="ARBA" id="ARBA00022898"/>
    </source>
</evidence>
<dbReference type="InterPro" id="IPR015421">
    <property type="entry name" value="PyrdxlP-dep_Trfase_major"/>
</dbReference>
<keyword evidence="7" id="KW-1185">Reference proteome</keyword>
<dbReference type="Proteomes" id="UP000186336">
    <property type="component" value="Plasmid pDOK1-4-1"/>
</dbReference>
<organism evidence="6 7">
    <name type="scientific">Tateyamaria omphalii</name>
    <dbReference type="NCBI Taxonomy" id="299262"/>
    <lineage>
        <taxon>Bacteria</taxon>
        <taxon>Pseudomonadati</taxon>
        <taxon>Pseudomonadota</taxon>
        <taxon>Alphaproteobacteria</taxon>
        <taxon>Rhodobacterales</taxon>
        <taxon>Roseobacteraceae</taxon>
        <taxon>Tateyamaria</taxon>
    </lineage>
</organism>
<comment type="similarity">
    <text evidence="2 5">Belongs to the DegT/DnrJ/EryC1 family.</text>
</comment>
<accession>A0A1P8N189</accession>
<dbReference type="EMBL" id="CP019313">
    <property type="protein sequence ID" value="APX14028.1"/>
    <property type="molecule type" value="Genomic_DNA"/>
</dbReference>
<feature type="modified residue" description="N6-(pyridoxal phosphate)lysine" evidence="4">
    <location>
        <position position="184"/>
    </location>
</feature>
<keyword evidence="6" id="KW-0614">Plasmid</keyword>
<dbReference type="Gene3D" id="3.40.640.10">
    <property type="entry name" value="Type I PLP-dependent aspartate aminotransferase-like (Major domain)"/>
    <property type="match status" value="1"/>
</dbReference>